<dbReference type="EMBL" id="CM000853">
    <property type="protein sequence ID" value="KRG92294.1"/>
    <property type="molecule type" value="Genomic_DNA"/>
</dbReference>
<dbReference type="InParanoid" id="K7N4P2"/>
<reference evidence="1" key="3">
    <citation type="submission" date="2018-07" db="EMBL/GenBank/DDBJ databases">
        <title>WGS assembly of Glycine max.</title>
        <authorList>
            <person name="Schmutz J."/>
            <person name="Cannon S."/>
            <person name="Schlueter J."/>
            <person name="Ma J."/>
            <person name="Mitros T."/>
            <person name="Nelson W."/>
            <person name="Hyten D."/>
            <person name="Song Q."/>
            <person name="Thelen J."/>
            <person name="Cheng J."/>
            <person name="Xu D."/>
            <person name="Hellsten U."/>
            <person name="May G."/>
            <person name="Yu Y."/>
            <person name="Sakurai T."/>
            <person name="Umezawa T."/>
            <person name="Bhattacharyya M."/>
            <person name="Sandhu D."/>
            <person name="Valliyodan B."/>
            <person name="Lindquist E."/>
            <person name="Peto M."/>
            <person name="Grant D."/>
            <person name="Shu S."/>
            <person name="Goodstein D."/>
            <person name="Barry K."/>
            <person name="Futrell-Griggs M."/>
            <person name="Abernathy B."/>
            <person name="Du J."/>
            <person name="Tian Z."/>
            <person name="Zhu L."/>
            <person name="Gill N."/>
            <person name="Joshi T."/>
            <person name="Libault M."/>
            <person name="Sethuraman A."/>
            <person name="Zhang X."/>
            <person name="Shinozaki K."/>
            <person name="Nguyen H."/>
            <person name="Wing R."/>
            <person name="Cregan P."/>
            <person name="Specht J."/>
            <person name="Grimwood J."/>
            <person name="Rokhsar D."/>
            <person name="Stacey G."/>
            <person name="Shoemaker R."/>
            <person name="Jackson S."/>
        </authorList>
    </citation>
    <scope>NUCLEOTIDE SEQUENCE</scope>
    <source>
        <tissue evidence="1">Callus</tissue>
    </source>
</reference>
<accession>K7N4P2</accession>
<name>K7N4P2_SOYBN</name>
<evidence type="ECO:0000313" key="1">
    <source>
        <dbReference type="EMBL" id="KRG92294.1"/>
    </source>
</evidence>
<protein>
    <submittedName>
        <fullName evidence="1 2">Uncharacterized protein</fullName>
    </submittedName>
</protein>
<dbReference type="PaxDb" id="3847-GLYMA20G34441.1"/>
<reference evidence="2" key="2">
    <citation type="submission" date="2018-02" db="UniProtKB">
        <authorList>
            <consortium name="EnsemblPlants"/>
        </authorList>
    </citation>
    <scope>IDENTIFICATION</scope>
    <source>
        <strain evidence="2">Williams 82</strain>
    </source>
</reference>
<dbReference type="EnsemblPlants" id="KRG92294">
    <property type="protein sequence ID" value="KRG92294"/>
    <property type="gene ID" value="GLYMA_20G202400"/>
</dbReference>
<evidence type="ECO:0000313" key="3">
    <source>
        <dbReference type="Proteomes" id="UP000008827"/>
    </source>
</evidence>
<sequence length="123" mass="13542">MSRVALNWGGAPGGTNKFTENPVYRKKIVYRKLLLRFSTTLPLPLVSLHHATAPPCHLATAAFTSFGTTSPRYIKQHAMYLPWRGSHLAIMEDGSKALLVISATESCSWYAFSAEITGAFNVK</sequence>
<proteinExistence type="predicted"/>
<dbReference type="eggNOG" id="ENOG502S7SC">
    <property type="taxonomic scope" value="Eukaryota"/>
</dbReference>
<reference evidence="1 2" key="1">
    <citation type="journal article" date="2010" name="Nature">
        <title>Genome sequence of the palaeopolyploid soybean.</title>
        <authorList>
            <person name="Schmutz J."/>
            <person name="Cannon S.B."/>
            <person name="Schlueter J."/>
            <person name="Ma J."/>
            <person name="Mitros T."/>
            <person name="Nelson W."/>
            <person name="Hyten D.L."/>
            <person name="Song Q."/>
            <person name="Thelen J.J."/>
            <person name="Cheng J."/>
            <person name="Xu D."/>
            <person name="Hellsten U."/>
            <person name="May G.D."/>
            <person name="Yu Y."/>
            <person name="Sakurai T."/>
            <person name="Umezawa T."/>
            <person name="Bhattacharyya M.K."/>
            <person name="Sandhu D."/>
            <person name="Valliyodan B."/>
            <person name="Lindquist E."/>
            <person name="Peto M."/>
            <person name="Grant D."/>
            <person name="Shu S."/>
            <person name="Goodstein D."/>
            <person name="Barry K."/>
            <person name="Futrell-Griggs M."/>
            <person name="Abernathy B."/>
            <person name="Du J."/>
            <person name="Tian Z."/>
            <person name="Zhu L."/>
            <person name="Gill N."/>
            <person name="Joshi T."/>
            <person name="Libault M."/>
            <person name="Sethuraman A."/>
            <person name="Zhang X.-C."/>
            <person name="Shinozaki K."/>
            <person name="Nguyen H.T."/>
            <person name="Wing R.A."/>
            <person name="Cregan P."/>
            <person name="Specht J."/>
            <person name="Grimwood J."/>
            <person name="Rokhsar D."/>
            <person name="Stacey G."/>
            <person name="Shoemaker R.C."/>
            <person name="Jackson S.A."/>
        </authorList>
    </citation>
    <scope>NUCLEOTIDE SEQUENCE</scope>
    <source>
        <strain evidence="2">cv. Williams 82</strain>
        <tissue evidence="1">Callus</tissue>
    </source>
</reference>
<dbReference type="AlphaFoldDB" id="K7N4P2"/>
<organism evidence="1">
    <name type="scientific">Glycine max</name>
    <name type="common">Soybean</name>
    <name type="synonym">Glycine hispida</name>
    <dbReference type="NCBI Taxonomy" id="3847"/>
    <lineage>
        <taxon>Eukaryota</taxon>
        <taxon>Viridiplantae</taxon>
        <taxon>Streptophyta</taxon>
        <taxon>Embryophyta</taxon>
        <taxon>Tracheophyta</taxon>
        <taxon>Spermatophyta</taxon>
        <taxon>Magnoliopsida</taxon>
        <taxon>eudicotyledons</taxon>
        <taxon>Gunneridae</taxon>
        <taxon>Pentapetalae</taxon>
        <taxon>rosids</taxon>
        <taxon>fabids</taxon>
        <taxon>Fabales</taxon>
        <taxon>Fabaceae</taxon>
        <taxon>Papilionoideae</taxon>
        <taxon>50 kb inversion clade</taxon>
        <taxon>NPAAA clade</taxon>
        <taxon>indigoferoid/millettioid clade</taxon>
        <taxon>Phaseoleae</taxon>
        <taxon>Glycine</taxon>
        <taxon>Glycine subgen. Soja</taxon>
    </lineage>
</organism>
<dbReference type="Gramene" id="KRG92294">
    <property type="protein sequence ID" value="KRG92294"/>
    <property type="gene ID" value="GLYMA_20G202400"/>
</dbReference>
<gene>
    <name evidence="1" type="ORF">GLYMA_20G202400</name>
</gene>
<evidence type="ECO:0000313" key="2">
    <source>
        <dbReference type="EnsemblPlants" id="KRG92294"/>
    </source>
</evidence>
<dbReference type="Proteomes" id="UP000008827">
    <property type="component" value="Chromosome 20"/>
</dbReference>
<keyword evidence="3" id="KW-1185">Reference proteome</keyword>
<dbReference type="HOGENOM" id="CLU_2019376_0_0_1"/>